<dbReference type="GO" id="GO:0003825">
    <property type="term" value="F:alpha,alpha-trehalose-phosphate synthase (UDP-forming) activity"/>
    <property type="evidence" value="ECO:0007669"/>
    <property type="project" value="UniProtKB-EC"/>
</dbReference>
<gene>
    <name evidence="8" type="ORF">URODEC1_LOCUS65847</name>
</gene>
<dbReference type="SUPFAM" id="SSF56784">
    <property type="entry name" value="HAD-like"/>
    <property type="match status" value="2"/>
</dbReference>
<dbReference type="NCBIfam" id="TIGR01484">
    <property type="entry name" value="HAD-SF-IIB"/>
    <property type="match status" value="1"/>
</dbReference>
<evidence type="ECO:0000256" key="4">
    <source>
        <dbReference type="ARBA" id="ARBA00022553"/>
    </source>
</evidence>
<dbReference type="PANTHER" id="PTHR10788">
    <property type="entry name" value="TREHALOSE-6-PHOSPHATE SYNTHASE"/>
    <property type="match status" value="1"/>
</dbReference>
<dbReference type="Pfam" id="PF00982">
    <property type="entry name" value="Glyco_transf_20"/>
    <property type="match status" value="1"/>
</dbReference>
<dbReference type="Gene3D" id="3.40.50.2000">
    <property type="entry name" value="Glycogen Phosphorylase B"/>
    <property type="match status" value="2"/>
</dbReference>
<dbReference type="InterPro" id="IPR006379">
    <property type="entry name" value="HAD-SF_hydro_IIB"/>
</dbReference>
<sequence>MTSGDGFDFRQPFKSLPRVVTSPGIISDPDWDTRSDGDSVGSASSTERKIIVANFLPLNCARDEAGQLSFSLDDDALLVQLKHGFSNETDVVYVGSLKVQVDPSEQDQIAQKLLREYRCIPTFLPSDLQQQFYHGFCKQQLWPLFHYMLPICLDKGELFDRNLFQAYVRANKLFADKVMEAINTDDDYVWVHDYHLMLLPTFLRKRLHRIKLGFFLHSPFPSSEIYRTLPVRDEILKSLLNADLIGFQTFDYARHFLSCCSRLLGLHYESKRGYIGIEYFGRTVSLKILSVGVHVGRLESVLKLPATVSKVQEIEQKYKGKMLMLGVDDMDIFKGISLKLLGLELLLERNPKLREKVVLVQIINPARSTGKDVQEAVTETLSVAERINKKYGSSGYKPVVLIDHRIPFYEKIAFYAASDCCIVNAVRDGMNLVPYEYTVCRQGNEEIDKFRGLDKDTSHTSTLIVSEFVGCSPSLSGAFRVNPWSVDDVADALCHATDLTESEKRLRHEKHYRYVSTHDVAYWARSFAQDLERACKDHYSRRCWAIGFGLNFRVIALSPGFRKLSSEYFVSCYNKASRRAIFLDYDGTLVPQSSINKAPNAEVISILNTLCNDPKNNVFIVSGRGRDSLDEWFSPCEKLGIAAEHGYFVRWSKEAEWESSYPNPQREWKHIAEPVMQVYTETTDGSSIEPKESALVWHYLDADHDFGSCQAKELQDHLERVLSNEPVVVKCGHYIVEVKPQVYCLGCPEHFVISLPCWLHRALTEQLITHVQGVSKGLAVNKLIRALVNNGKAPDFLMCIGNDRSDEDMFESINGMTSNAAFSPAVPEVFACSVGQKPSKAKYYVDDTSEVIRLLKNVTRTSSQREDVSHGRVTFRDVLDFVE</sequence>
<evidence type="ECO:0000256" key="7">
    <source>
        <dbReference type="ARBA" id="ARBA00048039"/>
    </source>
</evidence>
<accession>A0ABC9BLD4</accession>
<comment type="catalytic activity">
    <reaction evidence="7">
        <text>D-glucose 6-phosphate + UDP-alpha-D-glucose = alpha,alpha-trehalose 6-phosphate + UDP + H(+)</text>
        <dbReference type="Rhea" id="RHEA:18889"/>
        <dbReference type="ChEBI" id="CHEBI:15378"/>
        <dbReference type="ChEBI" id="CHEBI:58223"/>
        <dbReference type="ChEBI" id="CHEBI:58429"/>
        <dbReference type="ChEBI" id="CHEBI:58885"/>
        <dbReference type="ChEBI" id="CHEBI:61548"/>
        <dbReference type="EC" id="2.4.1.15"/>
    </reaction>
</comment>
<keyword evidence="9" id="KW-1185">Reference proteome</keyword>
<evidence type="ECO:0000313" key="8">
    <source>
        <dbReference type="EMBL" id="CAL5002223.1"/>
    </source>
</evidence>
<proteinExistence type="inferred from homology"/>
<organism evidence="8 9">
    <name type="scientific">Urochloa decumbens</name>
    <dbReference type="NCBI Taxonomy" id="240449"/>
    <lineage>
        <taxon>Eukaryota</taxon>
        <taxon>Viridiplantae</taxon>
        <taxon>Streptophyta</taxon>
        <taxon>Embryophyta</taxon>
        <taxon>Tracheophyta</taxon>
        <taxon>Spermatophyta</taxon>
        <taxon>Magnoliopsida</taxon>
        <taxon>Liliopsida</taxon>
        <taxon>Poales</taxon>
        <taxon>Poaceae</taxon>
        <taxon>PACMAD clade</taxon>
        <taxon>Panicoideae</taxon>
        <taxon>Panicodae</taxon>
        <taxon>Paniceae</taxon>
        <taxon>Melinidinae</taxon>
        <taxon>Urochloa</taxon>
    </lineage>
</organism>
<dbReference type="SUPFAM" id="SSF53756">
    <property type="entry name" value="UDP-Glycosyltransferase/glycogen phosphorylase"/>
    <property type="match status" value="1"/>
</dbReference>
<evidence type="ECO:0000256" key="1">
    <source>
        <dbReference type="ARBA" id="ARBA00005409"/>
    </source>
</evidence>
<comment type="similarity">
    <text evidence="2">In the C-terminal section; belongs to the trehalose phosphatase family.</text>
</comment>
<evidence type="ECO:0000313" key="9">
    <source>
        <dbReference type="Proteomes" id="UP001497457"/>
    </source>
</evidence>
<dbReference type="EC" id="2.4.1.15" evidence="3"/>
<dbReference type="Gene3D" id="3.40.50.1000">
    <property type="entry name" value="HAD superfamily/HAD-like"/>
    <property type="match status" value="2"/>
</dbReference>
<dbReference type="FunFam" id="3.40.50.1000:FF:000054">
    <property type="entry name" value="alpha,alpha-trehalose-phosphate synthase [UDP-forming] 6"/>
    <property type="match status" value="1"/>
</dbReference>
<evidence type="ECO:0000256" key="3">
    <source>
        <dbReference type="ARBA" id="ARBA00012538"/>
    </source>
</evidence>
<dbReference type="InterPro" id="IPR036412">
    <property type="entry name" value="HAD-like_sf"/>
</dbReference>
<dbReference type="InterPro" id="IPR001830">
    <property type="entry name" value="Glyco_trans_20"/>
</dbReference>
<keyword evidence="6" id="KW-0808">Transferase</keyword>
<reference evidence="9" key="1">
    <citation type="submission" date="2024-06" db="EMBL/GenBank/DDBJ databases">
        <authorList>
            <person name="Ryan C."/>
        </authorList>
    </citation>
    <scope>NUCLEOTIDE SEQUENCE [LARGE SCALE GENOMIC DNA]</scope>
</reference>
<reference evidence="8 9" key="2">
    <citation type="submission" date="2024-10" db="EMBL/GenBank/DDBJ databases">
        <authorList>
            <person name="Ryan C."/>
        </authorList>
    </citation>
    <scope>NUCLEOTIDE SEQUENCE [LARGE SCALE GENOMIC DNA]</scope>
</reference>
<dbReference type="Pfam" id="PF02358">
    <property type="entry name" value="Trehalose_PPase"/>
    <property type="match status" value="2"/>
</dbReference>
<dbReference type="CDD" id="cd01627">
    <property type="entry name" value="HAD_TPP"/>
    <property type="match status" value="1"/>
</dbReference>
<keyword evidence="4" id="KW-0597">Phosphoprotein</keyword>
<dbReference type="CDD" id="cd03788">
    <property type="entry name" value="GT20_TPS"/>
    <property type="match status" value="1"/>
</dbReference>
<name>A0ABC9BLD4_9POAL</name>
<dbReference type="GO" id="GO:0005991">
    <property type="term" value="P:trehalose metabolic process"/>
    <property type="evidence" value="ECO:0007669"/>
    <property type="project" value="UniProtKB-ARBA"/>
</dbReference>
<dbReference type="EMBL" id="OZ075136">
    <property type="protein sequence ID" value="CAL5002223.1"/>
    <property type="molecule type" value="Genomic_DNA"/>
</dbReference>
<dbReference type="FunFam" id="3.40.50.2000:FF:000010">
    <property type="entry name" value="Alpha,alpha-trehalose-phosphate synthase"/>
    <property type="match status" value="1"/>
</dbReference>
<dbReference type="PANTHER" id="PTHR10788:SF14">
    <property type="entry name" value="ALPHA,ALPHA-TREHALOSE-PHOSPHATE SYNTHASE [UDP-FORMING] 9-RELATED"/>
    <property type="match status" value="1"/>
</dbReference>
<dbReference type="Proteomes" id="UP001497457">
    <property type="component" value="Chromosome 26rd"/>
</dbReference>
<dbReference type="NCBIfam" id="TIGR00685">
    <property type="entry name" value="T6PP"/>
    <property type="match status" value="1"/>
</dbReference>
<evidence type="ECO:0000256" key="5">
    <source>
        <dbReference type="ARBA" id="ARBA00022676"/>
    </source>
</evidence>
<keyword evidence="5" id="KW-0328">Glycosyltransferase</keyword>
<dbReference type="InterPro" id="IPR003337">
    <property type="entry name" value="Trehalose_PPase"/>
</dbReference>
<dbReference type="FunFam" id="3.40.50.2000:FF:000017">
    <property type="entry name" value="alpha,alpha-trehalose-phosphate synthase [UDP-forming] 6"/>
    <property type="match status" value="1"/>
</dbReference>
<evidence type="ECO:0000256" key="2">
    <source>
        <dbReference type="ARBA" id="ARBA00006330"/>
    </source>
</evidence>
<dbReference type="FunFam" id="3.40.50.1000:FF:000052">
    <property type="entry name" value="Alpha,alpha-trehalose-phosphate synthase [UDP-forming] 6"/>
    <property type="match status" value="1"/>
</dbReference>
<comment type="similarity">
    <text evidence="1">In the N-terminal section; belongs to the glycosyltransferase 20 family.</text>
</comment>
<dbReference type="InterPro" id="IPR023214">
    <property type="entry name" value="HAD_sf"/>
</dbReference>
<dbReference type="AlphaFoldDB" id="A0ABC9BLD4"/>
<protein>
    <recommendedName>
        <fullName evidence="3">alpha,alpha-trehalose-phosphate synthase (UDP-forming)</fullName>
        <ecNumber evidence="3">2.4.1.15</ecNumber>
    </recommendedName>
</protein>
<evidence type="ECO:0000256" key="6">
    <source>
        <dbReference type="ARBA" id="ARBA00022679"/>
    </source>
</evidence>